<evidence type="ECO:0000313" key="2">
    <source>
        <dbReference type="Proteomes" id="UP000798662"/>
    </source>
</evidence>
<name>A0ACC3CA31_PYRYE</name>
<dbReference type="EMBL" id="CM020619">
    <property type="protein sequence ID" value="KAK1866799.1"/>
    <property type="molecule type" value="Genomic_DNA"/>
</dbReference>
<evidence type="ECO:0000313" key="1">
    <source>
        <dbReference type="EMBL" id="KAK1866799.1"/>
    </source>
</evidence>
<reference evidence="1" key="1">
    <citation type="submission" date="2019-11" db="EMBL/GenBank/DDBJ databases">
        <title>Nori genome reveals adaptations in red seaweeds to the harsh intertidal environment.</title>
        <authorList>
            <person name="Wang D."/>
            <person name="Mao Y."/>
        </authorList>
    </citation>
    <scope>NUCLEOTIDE SEQUENCE</scope>
    <source>
        <tissue evidence="1">Gametophyte</tissue>
    </source>
</reference>
<accession>A0ACC3CA31</accession>
<proteinExistence type="predicted"/>
<organism evidence="1 2">
    <name type="scientific">Pyropia yezoensis</name>
    <name type="common">Susabi-nori</name>
    <name type="synonym">Porphyra yezoensis</name>
    <dbReference type="NCBI Taxonomy" id="2788"/>
    <lineage>
        <taxon>Eukaryota</taxon>
        <taxon>Rhodophyta</taxon>
        <taxon>Bangiophyceae</taxon>
        <taxon>Bangiales</taxon>
        <taxon>Bangiaceae</taxon>
        <taxon>Pyropia</taxon>
    </lineage>
</organism>
<gene>
    <name evidence="1" type="ORF">I4F81_009312</name>
</gene>
<comment type="caution">
    <text evidence="1">The sequence shown here is derived from an EMBL/GenBank/DDBJ whole genome shotgun (WGS) entry which is preliminary data.</text>
</comment>
<sequence length="587" mass="65785">MTGGEASQAAGARTINPFWSPVPPPERPRPVGKSAPFSLVDLLARFRWIIIVPVVLPLSFLWAALHSLRTSLAARRRGPANEAIHGERVAAVQARVRSRDPTVDGRICTARRNFWSVSTRDGEYKKAGAAFPVDLSALQDVVDVDMTRMVVKVEPYVDMGRLTAALLPKGVCTPVVPEYDDLTVGGLINGYGIEGSSHKYGLFSDIVESVDVVVADGTLVHATRTNEASDLFFALPWSYGALGLLVAAEIRIIPVAPYMRVTYYPVRGTLKELGVAWERLMAPVDRPWNEYVEGLIYDSSHGVITVADYATEAEAKAEGPINQMGWWFKPWFHRYAETILNDSVDGAPHVEYVPTRDYYHRHTRSLYWEAELLVPFGNVAAFRWLAGWLMPPRVSFLKLTMVAKLWEYYNTKFVAHDVLVPLQHTAACMEFMHDTYDIYPLWLCPHRLYKTRRGTMLDAEPGYEHSVPLAPGDSPDAQMFTDVGVWYTPGPILRGQSFDTAAASHKMEQWLIDHHGYQAMYAISELDEKDFWRMFDKTLYAECRAKYGADGVFMDVYYKVGRKGSSASAQARAIAGAADAMEDKKRS</sequence>
<keyword evidence="2" id="KW-1185">Reference proteome</keyword>
<dbReference type="Proteomes" id="UP000798662">
    <property type="component" value="Chromosome 2"/>
</dbReference>
<protein>
    <submittedName>
        <fullName evidence="1">Uncharacterized protein</fullName>
    </submittedName>
</protein>